<keyword evidence="2" id="KW-1185">Reference proteome</keyword>
<protein>
    <submittedName>
        <fullName evidence="1">Uncharacterized protein</fullName>
    </submittedName>
</protein>
<accession>A0ABP0YJ26</accession>
<sequence length="85" mass="10113">MGSNSVIELIMRWLINTQTPPTKKFIRSKKKNHLFSLYGNLHELRLDLRRIPILFSPFSLHQPTPLTTTPTFLIRQQFPGIWRKR</sequence>
<proteinExistence type="predicted"/>
<organism evidence="1 2">
    <name type="scientific">Citrullus colocynthis</name>
    <name type="common">colocynth</name>
    <dbReference type="NCBI Taxonomy" id="252529"/>
    <lineage>
        <taxon>Eukaryota</taxon>
        <taxon>Viridiplantae</taxon>
        <taxon>Streptophyta</taxon>
        <taxon>Embryophyta</taxon>
        <taxon>Tracheophyta</taxon>
        <taxon>Spermatophyta</taxon>
        <taxon>Magnoliopsida</taxon>
        <taxon>eudicotyledons</taxon>
        <taxon>Gunneridae</taxon>
        <taxon>Pentapetalae</taxon>
        <taxon>rosids</taxon>
        <taxon>fabids</taxon>
        <taxon>Cucurbitales</taxon>
        <taxon>Cucurbitaceae</taxon>
        <taxon>Benincaseae</taxon>
        <taxon>Citrullus</taxon>
    </lineage>
</organism>
<gene>
    <name evidence="1" type="ORF">CITCOLO1_LOCUS12552</name>
</gene>
<evidence type="ECO:0000313" key="1">
    <source>
        <dbReference type="EMBL" id="CAK9320504.1"/>
    </source>
</evidence>
<dbReference type="Proteomes" id="UP001642487">
    <property type="component" value="Chromosome 4"/>
</dbReference>
<evidence type="ECO:0000313" key="2">
    <source>
        <dbReference type="Proteomes" id="UP001642487"/>
    </source>
</evidence>
<reference evidence="1 2" key="1">
    <citation type="submission" date="2024-03" db="EMBL/GenBank/DDBJ databases">
        <authorList>
            <person name="Gkanogiannis A."/>
            <person name="Becerra Lopez-Lavalle L."/>
        </authorList>
    </citation>
    <scope>NUCLEOTIDE SEQUENCE [LARGE SCALE GENOMIC DNA]</scope>
</reference>
<name>A0ABP0YJ26_9ROSI</name>
<dbReference type="EMBL" id="OZ021738">
    <property type="protein sequence ID" value="CAK9320504.1"/>
    <property type="molecule type" value="Genomic_DNA"/>
</dbReference>